<comment type="caution">
    <text evidence="1">The sequence shown here is derived from an EMBL/GenBank/DDBJ whole genome shotgun (WGS) entry which is preliminary data.</text>
</comment>
<dbReference type="Gene3D" id="6.10.140.890">
    <property type="match status" value="1"/>
</dbReference>
<organism evidence="1 2">
    <name type="scientific">Phtheirospermum japonicum</name>
    <dbReference type="NCBI Taxonomy" id="374723"/>
    <lineage>
        <taxon>Eukaryota</taxon>
        <taxon>Viridiplantae</taxon>
        <taxon>Streptophyta</taxon>
        <taxon>Embryophyta</taxon>
        <taxon>Tracheophyta</taxon>
        <taxon>Spermatophyta</taxon>
        <taxon>Magnoliopsida</taxon>
        <taxon>eudicotyledons</taxon>
        <taxon>Gunneridae</taxon>
        <taxon>Pentapetalae</taxon>
        <taxon>asterids</taxon>
        <taxon>lamiids</taxon>
        <taxon>Lamiales</taxon>
        <taxon>Orobanchaceae</taxon>
        <taxon>Orobanchaceae incertae sedis</taxon>
        <taxon>Phtheirospermum</taxon>
    </lineage>
</organism>
<name>A0A830B726_9LAMI</name>
<gene>
    <name evidence="1" type="ORF">PHJA_000250200</name>
</gene>
<dbReference type="OrthoDB" id="2929958at2759"/>
<evidence type="ECO:0000313" key="2">
    <source>
        <dbReference type="Proteomes" id="UP000653305"/>
    </source>
</evidence>
<keyword evidence="2" id="KW-1185">Reference proteome</keyword>
<accession>A0A830B726</accession>
<reference evidence="1" key="1">
    <citation type="submission" date="2020-07" db="EMBL/GenBank/DDBJ databases">
        <title>Ethylene signaling mediates host invasion by parasitic plants.</title>
        <authorList>
            <person name="Yoshida S."/>
        </authorList>
    </citation>
    <scope>NUCLEOTIDE SEQUENCE</scope>
    <source>
        <strain evidence="1">Okayama</strain>
    </source>
</reference>
<protein>
    <submittedName>
        <fullName evidence="1">Uncharacterized protein</fullName>
    </submittedName>
</protein>
<dbReference type="AlphaFoldDB" id="A0A830B726"/>
<evidence type="ECO:0000313" key="1">
    <source>
        <dbReference type="EMBL" id="GFP81069.1"/>
    </source>
</evidence>
<proteinExistence type="predicted"/>
<dbReference type="EMBL" id="BMAC01000026">
    <property type="protein sequence ID" value="GFP81069.1"/>
    <property type="molecule type" value="Genomic_DNA"/>
</dbReference>
<sequence length="266" mass="29947">MGRTYDNWERLVEVVMRREQLRNLSLTDSRSPSTRSLDSDYSFSSSSWHDDNLSSSRATPSPLHPNAVKLKLANSANAKMTTKSRNVMWKGLSIFGGFSSKKDSDKWASDRKTLHGLEKQIYNEASPMAKEAKMRVEIASSTSRSQLDSAKLKLAKTVNTGKQIGNEKVHTKRINANAMLKGLSIFGGLSSKKGCAREERELKWAKAQKYEKVTPKAEEAKRRAEIARLQELHTLKGQINSFVKATGLHIDSINHYYSWSSGNYYV</sequence>
<dbReference type="Proteomes" id="UP000653305">
    <property type="component" value="Unassembled WGS sequence"/>
</dbReference>